<sequence>MKELAPILVERTYAASPSQVWEALTDKNKLALWYFEIPDFELKKGAQFDFYESKGVNRYHYRINVLDFRPNELLQYAWRHPDESEGTSIVTWYLTPRGNATAVRVIHEGTENFGDAGALLERVKYERGWNNILGTSLANFLEDNN</sequence>
<dbReference type="Pfam" id="PF08327">
    <property type="entry name" value="AHSA1"/>
    <property type="match status" value="1"/>
</dbReference>
<evidence type="ECO:0000256" key="1">
    <source>
        <dbReference type="ARBA" id="ARBA00006817"/>
    </source>
</evidence>
<dbReference type="AlphaFoldDB" id="A0A0B8T437"/>
<dbReference type="Proteomes" id="UP000031802">
    <property type="component" value="Unassembled WGS sequence"/>
</dbReference>
<evidence type="ECO:0000313" key="3">
    <source>
        <dbReference type="EMBL" id="KGE16131.1"/>
    </source>
</evidence>
<dbReference type="PATRIC" id="fig|1229276.3.peg.254"/>
<dbReference type="EMBL" id="JJMU01000002">
    <property type="protein sequence ID" value="KGE16131.1"/>
    <property type="molecule type" value="Genomic_DNA"/>
</dbReference>
<dbReference type="OrthoDB" id="2355173at2"/>
<dbReference type="RefSeq" id="WP_037494554.1">
    <property type="nucleotide sequence ID" value="NZ_JJMU01000002.1"/>
</dbReference>
<organism evidence="3 4">
    <name type="scientific">Sphingobacterium deserti</name>
    <dbReference type="NCBI Taxonomy" id="1229276"/>
    <lineage>
        <taxon>Bacteria</taxon>
        <taxon>Pseudomonadati</taxon>
        <taxon>Bacteroidota</taxon>
        <taxon>Sphingobacteriia</taxon>
        <taxon>Sphingobacteriales</taxon>
        <taxon>Sphingobacteriaceae</taxon>
        <taxon>Sphingobacterium</taxon>
    </lineage>
</organism>
<dbReference type="SUPFAM" id="SSF55961">
    <property type="entry name" value="Bet v1-like"/>
    <property type="match status" value="1"/>
</dbReference>
<evidence type="ECO:0000313" key="4">
    <source>
        <dbReference type="Proteomes" id="UP000031802"/>
    </source>
</evidence>
<dbReference type="eggNOG" id="COG3832">
    <property type="taxonomic scope" value="Bacteria"/>
</dbReference>
<name>A0A0B8T437_9SPHI</name>
<evidence type="ECO:0000259" key="2">
    <source>
        <dbReference type="Pfam" id="PF08327"/>
    </source>
</evidence>
<accession>A0A0B8T437</accession>
<dbReference type="STRING" id="1229276.DI53_0246"/>
<dbReference type="CDD" id="cd07814">
    <property type="entry name" value="SRPBCC_CalC_Aha1-like"/>
    <property type="match status" value="1"/>
</dbReference>
<dbReference type="InterPro" id="IPR023393">
    <property type="entry name" value="START-like_dom_sf"/>
</dbReference>
<dbReference type="Gene3D" id="3.30.530.20">
    <property type="match status" value="1"/>
</dbReference>
<reference evidence="4" key="1">
    <citation type="submission" date="2014-04" db="EMBL/GenBank/DDBJ databases">
        <title>Whole-Genome optical mapping and complete genome sequence of Sphingobacterium deserti sp. nov., a new spaces isolated from desert in the west of China.</title>
        <authorList>
            <person name="Teng C."/>
            <person name="Zhou Z."/>
            <person name="Li X."/>
            <person name="Chen M."/>
            <person name="Lin M."/>
            <person name="Wang L."/>
            <person name="Su S."/>
            <person name="Zhang C."/>
            <person name="Zhang W."/>
        </authorList>
    </citation>
    <scope>NUCLEOTIDE SEQUENCE [LARGE SCALE GENOMIC DNA]</scope>
    <source>
        <strain evidence="4">ACCC05744</strain>
    </source>
</reference>
<comment type="caution">
    <text evidence="3">The sequence shown here is derived from an EMBL/GenBank/DDBJ whole genome shotgun (WGS) entry which is preliminary data.</text>
</comment>
<comment type="similarity">
    <text evidence="1">Belongs to the AHA1 family.</text>
</comment>
<protein>
    <submittedName>
        <fullName evidence="3">Activator of HSP90 ATPase 1 family protein</fullName>
    </submittedName>
</protein>
<proteinExistence type="inferred from homology"/>
<keyword evidence="4" id="KW-1185">Reference proteome</keyword>
<feature type="domain" description="Activator of Hsp90 ATPase homologue 1/2-like C-terminal" evidence="2">
    <location>
        <begin position="15"/>
        <end position="142"/>
    </location>
</feature>
<gene>
    <name evidence="3" type="ORF">DI53_0246</name>
</gene>
<dbReference type="InterPro" id="IPR013538">
    <property type="entry name" value="ASHA1/2-like_C"/>
</dbReference>
<reference evidence="3 4" key="2">
    <citation type="journal article" date="2015" name="PLoS ONE">
        <title>Whole-Genome Optical Mapping and Finished Genome Sequence of Sphingobacterium deserti sp. nov., a New Species Isolated from the Western Desert of China.</title>
        <authorList>
            <person name="Teng C."/>
            <person name="Zhou Z."/>
            <person name="Molnar I."/>
            <person name="Li X."/>
            <person name="Tang R."/>
            <person name="Chen M."/>
            <person name="Wang L."/>
            <person name="Su S."/>
            <person name="Zhang W."/>
            <person name="Lin M."/>
        </authorList>
    </citation>
    <scope>NUCLEOTIDE SEQUENCE [LARGE SCALE GENOMIC DNA]</scope>
    <source>
        <strain evidence="4">ACCC05744</strain>
    </source>
</reference>